<dbReference type="SUPFAM" id="SSF49785">
    <property type="entry name" value="Galactose-binding domain-like"/>
    <property type="match status" value="1"/>
</dbReference>
<dbReference type="Pfam" id="PF15425">
    <property type="entry name" value="DUF4627"/>
    <property type="match status" value="1"/>
</dbReference>
<evidence type="ECO:0000313" key="4">
    <source>
        <dbReference type="EMBL" id="RGM40229.1"/>
    </source>
</evidence>
<dbReference type="InterPro" id="IPR027959">
    <property type="entry name" value="DUF4627"/>
</dbReference>
<feature type="domain" description="DUF4627" evidence="2">
    <location>
        <begin position="25"/>
        <end position="206"/>
    </location>
</feature>
<dbReference type="Gene3D" id="2.60.120.260">
    <property type="entry name" value="Galactose-binding domain-like"/>
    <property type="match status" value="1"/>
</dbReference>
<evidence type="ECO:0000313" key="7">
    <source>
        <dbReference type="Proteomes" id="UP000260780"/>
    </source>
</evidence>
<dbReference type="EMBL" id="QRQK01000007">
    <property type="protein sequence ID" value="RHM98973.1"/>
    <property type="molecule type" value="Genomic_DNA"/>
</dbReference>
<dbReference type="Proteomes" id="UP000186685">
    <property type="component" value="Unassembled WGS sequence"/>
</dbReference>
<evidence type="ECO:0000256" key="1">
    <source>
        <dbReference type="SAM" id="SignalP"/>
    </source>
</evidence>
<reference evidence="3 6" key="1">
    <citation type="journal article" date="2016" name="Nat. Biotechnol.">
        <title>Measurement of bacterial replication rates in microbial communities.</title>
        <authorList>
            <person name="Brown C.T."/>
            <person name="Olm M.R."/>
            <person name="Thomas B.C."/>
            <person name="Banfield J.F."/>
        </authorList>
    </citation>
    <scope>NUCLEOTIDE SEQUENCE [LARGE SCALE GENOMIC DNA]</scope>
    <source>
        <strain evidence="3">45_130</strain>
    </source>
</reference>
<evidence type="ECO:0000313" key="3">
    <source>
        <dbReference type="EMBL" id="OKZ12475.1"/>
    </source>
</evidence>
<proteinExistence type="predicted"/>
<name>A0A1Q6GMR6_9BACT</name>
<evidence type="ECO:0000313" key="5">
    <source>
        <dbReference type="EMBL" id="RHM98973.1"/>
    </source>
</evidence>
<evidence type="ECO:0000313" key="8">
    <source>
        <dbReference type="Proteomes" id="UP000285109"/>
    </source>
</evidence>
<evidence type="ECO:0000313" key="6">
    <source>
        <dbReference type="Proteomes" id="UP000186685"/>
    </source>
</evidence>
<feature type="chain" id="PRO_5033279897" evidence="1">
    <location>
        <begin position="24"/>
        <end position="227"/>
    </location>
</feature>
<dbReference type="EMBL" id="MNQR01000007">
    <property type="protein sequence ID" value="OKZ12475.1"/>
    <property type="molecule type" value="Genomic_DNA"/>
</dbReference>
<sequence length="227" mass="24921">MLKYMRKVFIVAAMAFLAMGAQAQNLVKNGNFDTPLNNEKTYASIPSTEDWFAFDKTNGATTISPATDDEKHGNAVQIETTTDNSWYKAYLGQRIQGAEKAVYTLSFDMKALTDGAQVRFFIRDAKTDNLFIMREGFDLSDESTKNQSAAAYSRVIKKAGRWSKVSASFDFSKTVNAFASIKGVESKGGTVTEAPVSDATLGDFVIVIQLQTKDSKALIDNVSLTKK</sequence>
<dbReference type="AlphaFoldDB" id="A0A1Q6GMR6"/>
<dbReference type="InterPro" id="IPR008979">
    <property type="entry name" value="Galactose-bd-like_sf"/>
</dbReference>
<dbReference type="Proteomes" id="UP000285109">
    <property type="component" value="Unassembled WGS sequence"/>
</dbReference>
<accession>A0A1Q6GMR6</accession>
<keyword evidence="1" id="KW-0732">Signal</keyword>
<protein>
    <submittedName>
        <fullName evidence="5">DUF4627 domain-containing protein</fullName>
    </submittedName>
</protein>
<comment type="caution">
    <text evidence="5">The sequence shown here is derived from an EMBL/GenBank/DDBJ whole genome shotgun (WGS) entry which is preliminary data.</text>
</comment>
<organism evidence="5 8">
    <name type="scientific">Phocaeicola plebeius</name>
    <dbReference type="NCBI Taxonomy" id="310297"/>
    <lineage>
        <taxon>Bacteria</taxon>
        <taxon>Pseudomonadati</taxon>
        <taxon>Bacteroidota</taxon>
        <taxon>Bacteroidia</taxon>
        <taxon>Bacteroidales</taxon>
        <taxon>Bacteroidaceae</taxon>
        <taxon>Phocaeicola</taxon>
    </lineage>
</organism>
<reference evidence="7 8" key="2">
    <citation type="submission" date="2018-08" db="EMBL/GenBank/DDBJ databases">
        <title>A genome reference for cultivated species of the human gut microbiota.</title>
        <authorList>
            <person name="Zou Y."/>
            <person name="Xue W."/>
            <person name="Luo G."/>
        </authorList>
    </citation>
    <scope>NUCLEOTIDE SEQUENCE [LARGE SCALE GENOMIC DNA]</scope>
    <source>
        <strain evidence="5 8">AF31-28B-AC</strain>
        <strain evidence="4 7">OM08-14</strain>
    </source>
</reference>
<dbReference type="Proteomes" id="UP000260780">
    <property type="component" value="Unassembled WGS sequence"/>
</dbReference>
<feature type="signal peptide" evidence="1">
    <location>
        <begin position="1"/>
        <end position="23"/>
    </location>
</feature>
<dbReference type="EMBL" id="QSTF01000018">
    <property type="protein sequence ID" value="RGM40229.1"/>
    <property type="molecule type" value="Genomic_DNA"/>
</dbReference>
<gene>
    <name evidence="3" type="ORF">BHV76_01615</name>
    <name evidence="5" type="ORF">DWZ34_05230</name>
    <name evidence="4" type="ORF">DXC17_08295</name>
</gene>
<evidence type="ECO:0000259" key="2">
    <source>
        <dbReference type="Pfam" id="PF15425"/>
    </source>
</evidence>